<accession>A0A9D2FY19</accession>
<name>A0A9D2FY19_9BACT</name>
<proteinExistence type="predicted"/>
<reference evidence="1" key="1">
    <citation type="journal article" date="2021" name="PeerJ">
        <title>Extensive microbial diversity within the chicken gut microbiome revealed by metagenomics and culture.</title>
        <authorList>
            <person name="Gilroy R."/>
            <person name="Ravi A."/>
            <person name="Getino M."/>
            <person name="Pursley I."/>
            <person name="Horton D.L."/>
            <person name="Alikhan N.F."/>
            <person name="Baker D."/>
            <person name="Gharbi K."/>
            <person name="Hall N."/>
            <person name="Watson M."/>
            <person name="Adriaenssens E.M."/>
            <person name="Foster-Nyarko E."/>
            <person name="Jarju S."/>
            <person name="Secka A."/>
            <person name="Antonio M."/>
            <person name="Oren A."/>
            <person name="Chaudhuri R.R."/>
            <person name="La Ragione R."/>
            <person name="Hildebrand F."/>
            <person name="Pallen M.J."/>
        </authorList>
    </citation>
    <scope>NUCLEOTIDE SEQUENCE</scope>
    <source>
        <strain evidence="1">ChiHecec3B27-8219</strain>
    </source>
</reference>
<comment type="caution">
    <text evidence="1">The sequence shown here is derived from an EMBL/GenBank/DDBJ whole genome shotgun (WGS) entry which is preliminary data.</text>
</comment>
<reference evidence="1" key="2">
    <citation type="submission" date="2021-04" db="EMBL/GenBank/DDBJ databases">
        <authorList>
            <person name="Gilroy R."/>
        </authorList>
    </citation>
    <scope>NUCLEOTIDE SEQUENCE</scope>
    <source>
        <strain evidence="1">ChiHecec3B27-8219</strain>
    </source>
</reference>
<protein>
    <submittedName>
        <fullName evidence="1">Uncharacterized protein</fullName>
    </submittedName>
</protein>
<evidence type="ECO:0000313" key="1">
    <source>
        <dbReference type="EMBL" id="HIZ68835.1"/>
    </source>
</evidence>
<dbReference type="AlphaFoldDB" id="A0A9D2FY19"/>
<sequence length="305" mass="36353">MSNPLRRWADSFFHVYQKTDLTSWEHAPQDTRPIYGVYHVYCARGWQLLASAQLKTLRESGLLAATRKLYVSIIAPGEEDVEAFLRLADSDKVELVAIHQDPSRYEYPALEHLRRVAKREDCLLYYFHSKGISYQSVETGDRLYRSFLRKITAWREMLEYFVFEEWQVAVNALSAGYDTYGCYQWPPKAYTMFSGNFWWVTSDYARRLPSFDPAVISRDRFYSEVWLYQLPHRAFSAFETIADLYFVRMPRELYRESHPSFWKVRLPFVLTYNWRKLLKHAFGINYKKRCQRRFQRLAAKGNVNA</sequence>
<dbReference type="Proteomes" id="UP000824055">
    <property type="component" value="Unassembled WGS sequence"/>
</dbReference>
<organism evidence="1 2">
    <name type="scientific">Candidatus Prevotella avicola</name>
    <dbReference type="NCBI Taxonomy" id="2838738"/>
    <lineage>
        <taxon>Bacteria</taxon>
        <taxon>Pseudomonadati</taxon>
        <taxon>Bacteroidota</taxon>
        <taxon>Bacteroidia</taxon>
        <taxon>Bacteroidales</taxon>
        <taxon>Prevotellaceae</taxon>
        <taxon>Prevotella</taxon>
    </lineage>
</organism>
<gene>
    <name evidence="1" type="ORF">H9966_02975</name>
</gene>
<dbReference type="EMBL" id="DXBE01000025">
    <property type="protein sequence ID" value="HIZ68835.1"/>
    <property type="molecule type" value="Genomic_DNA"/>
</dbReference>
<evidence type="ECO:0000313" key="2">
    <source>
        <dbReference type="Proteomes" id="UP000824055"/>
    </source>
</evidence>